<feature type="transmembrane region" description="Helical" evidence="1">
    <location>
        <begin position="162"/>
        <end position="179"/>
    </location>
</feature>
<feature type="transmembrane region" description="Helical" evidence="1">
    <location>
        <begin position="104"/>
        <end position="129"/>
    </location>
</feature>
<proteinExistence type="predicted"/>
<name>A0A1G8WLI6_9ACTN</name>
<organism evidence="2 3">
    <name type="scientific">Nonomuraea jiangxiensis</name>
    <dbReference type="NCBI Taxonomy" id="633440"/>
    <lineage>
        <taxon>Bacteria</taxon>
        <taxon>Bacillati</taxon>
        <taxon>Actinomycetota</taxon>
        <taxon>Actinomycetes</taxon>
        <taxon>Streptosporangiales</taxon>
        <taxon>Streptosporangiaceae</taxon>
        <taxon>Nonomuraea</taxon>
    </lineage>
</organism>
<keyword evidence="1" id="KW-0812">Transmembrane</keyword>
<feature type="transmembrane region" description="Helical" evidence="1">
    <location>
        <begin position="69"/>
        <end position="92"/>
    </location>
</feature>
<keyword evidence="3" id="KW-1185">Reference proteome</keyword>
<dbReference type="EMBL" id="FNDJ01000012">
    <property type="protein sequence ID" value="SDJ78956.1"/>
    <property type="molecule type" value="Genomic_DNA"/>
</dbReference>
<evidence type="ECO:0000313" key="2">
    <source>
        <dbReference type="EMBL" id="SDJ78956.1"/>
    </source>
</evidence>
<feature type="transmembrane region" description="Helical" evidence="1">
    <location>
        <begin position="185"/>
        <end position="203"/>
    </location>
</feature>
<sequence length="207" mass="22306">MTEDDERTASPEELLRVIEEQSTATVRYLTADPRLYYLPWGAAWLVGYTAFFLHYGLGGHSYAPISQMQALAVLMAAHVPAMTIMGVGIARANRLVRGKSRSRGIMYGFAWFAGFAAMYIICGRVSSLLPQEESGLLWAGSLLAVVGILYMANGAMALNRPMFLLGIWVTAVNALGVLLGAGWHALLAAVLLGGGFIGAGLWLRRSP</sequence>
<dbReference type="RefSeq" id="WP_090936659.1">
    <property type="nucleotide sequence ID" value="NZ_FNDJ01000012.1"/>
</dbReference>
<protein>
    <submittedName>
        <fullName evidence="2">Uncharacterized protein</fullName>
    </submittedName>
</protein>
<evidence type="ECO:0000313" key="3">
    <source>
        <dbReference type="Proteomes" id="UP000199202"/>
    </source>
</evidence>
<accession>A0A1G8WLI6</accession>
<feature type="transmembrane region" description="Helical" evidence="1">
    <location>
        <begin position="35"/>
        <end position="57"/>
    </location>
</feature>
<reference evidence="2 3" key="1">
    <citation type="submission" date="2016-10" db="EMBL/GenBank/DDBJ databases">
        <authorList>
            <person name="de Groot N.N."/>
        </authorList>
    </citation>
    <scope>NUCLEOTIDE SEQUENCE [LARGE SCALE GENOMIC DNA]</scope>
    <source>
        <strain evidence="2 3">CGMCC 4.6533</strain>
    </source>
</reference>
<dbReference type="STRING" id="633440.SAMN05421869_112202"/>
<dbReference type="Proteomes" id="UP000199202">
    <property type="component" value="Unassembled WGS sequence"/>
</dbReference>
<keyword evidence="1" id="KW-1133">Transmembrane helix</keyword>
<gene>
    <name evidence="2" type="ORF">SAMN05421869_112202</name>
</gene>
<feature type="transmembrane region" description="Helical" evidence="1">
    <location>
        <begin position="135"/>
        <end position="155"/>
    </location>
</feature>
<evidence type="ECO:0000256" key="1">
    <source>
        <dbReference type="SAM" id="Phobius"/>
    </source>
</evidence>
<keyword evidence="1" id="KW-0472">Membrane</keyword>
<dbReference type="OrthoDB" id="3240366at2"/>
<dbReference type="AlphaFoldDB" id="A0A1G8WLI6"/>